<dbReference type="PROSITE" id="PS50181">
    <property type="entry name" value="FBOX"/>
    <property type="match status" value="1"/>
</dbReference>
<evidence type="ECO:0000313" key="3">
    <source>
        <dbReference type="EMBL" id="KAJ2777867.1"/>
    </source>
</evidence>
<dbReference type="InterPro" id="IPR001810">
    <property type="entry name" value="F-box_dom"/>
</dbReference>
<evidence type="ECO:0000259" key="1">
    <source>
        <dbReference type="PROSITE" id="PS50181"/>
    </source>
</evidence>
<dbReference type="OrthoDB" id="2305498at2759"/>
<sequence>MALDAAPPAVAAALPAELYMLVFERLDSFRDLCECSRVCRRWRTVADSDGVWGAMLRRRCVDVEAERRAQAGVRGSKAIFAGWHRRYRGFTDSYTRMRRVFGRLESWAEANCPLLRQSLAPGLGWMGDEPMPVRELLDVVHDSPAMRDFIMAHHLHDGQRRRSRYIECGMFGTYECYGQACSLSWLSSRMLQVVAIGRFRILVFALCVNTQNYLSVVVGCPPEHEAALMHHVVQLQPQSHRIEDRGLFGDFIAAYVDGLVAGRHDVCNGLISMMPNAGPHVGSSVTRGIRTTVSAMFCFDETPHFRVYRYQVTFEIVDPAALGVDSVQLVSRHWLIHYSNREYIQAEGAGVVGEFPIISTAEPYFRYCSRMRDEPEGLVVVGFEGRFSVVPGTIDAPLGPEFSLPVPYVELPIPMEIL</sequence>
<proteinExistence type="predicted"/>
<dbReference type="InterPro" id="IPR036047">
    <property type="entry name" value="F-box-like_dom_sf"/>
</dbReference>
<evidence type="ECO:0000259" key="2">
    <source>
        <dbReference type="PROSITE" id="PS51087"/>
    </source>
</evidence>
<feature type="domain" description="ApaG" evidence="2">
    <location>
        <begin position="283"/>
        <end position="418"/>
    </location>
</feature>
<dbReference type="SUPFAM" id="SSF110069">
    <property type="entry name" value="ApaG-like"/>
    <property type="match status" value="1"/>
</dbReference>
<dbReference type="PANTHER" id="PTHR47463:SF2">
    <property type="entry name" value="F-BOX PROTEIN SKIP16"/>
    <property type="match status" value="1"/>
</dbReference>
<protein>
    <recommendedName>
        <fullName evidence="5">F-box domain-containing protein</fullName>
    </recommendedName>
</protein>
<feature type="domain" description="F-box" evidence="1">
    <location>
        <begin position="8"/>
        <end position="55"/>
    </location>
</feature>
<reference evidence="3" key="1">
    <citation type="submission" date="2022-07" db="EMBL/GenBank/DDBJ databases">
        <title>Phylogenomic reconstructions and comparative analyses of Kickxellomycotina fungi.</title>
        <authorList>
            <person name="Reynolds N.K."/>
            <person name="Stajich J.E."/>
            <person name="Barry K."/>
            <person name="Grigoriev I.V."/>
            <person name="Crous P."/>
            <person name="Smith M.E."/>
        </authorList>
    </citation>
    <scope>NUCLEOTIDE SEQUENCE</scope>
    <source>
        <strain evidence="3">NBRC 105414</strain>
    </source>
</reference>
<dbReference type="PROSITE" id="PS51087">
    <property type="entry name" value="APAG"/>
    <property type="match status" value="1"/>
</dbReference>
<comment type="caution">
    <text evidence="3">The sequence shown here is derived from an EMBL/GenBank/DDBJ whole genome shotgun (WGS) entry which is preliminary data.</text>
</comment>
<organism evidence="3 4">
    <name type="scientific">Coemansia javaensis</name>
    <dbReference type="NCBI Taxonomy" id="2761396"/>
    <lineage>
        <taxon>Eukaryota</taxon>
        <taxon>Fungi</taxon>
        <taxon>Fungi incertae sedis</taxon>
        <taxon>Zoopagomycota</taxon>
        <taxon>Kickxellomycotina</taxon>
        <taxon>Kickxellomycetes</taxon>
        <taxon>Kickxellales</taxon>
        <taxon>Kickxellaceae</taxon>
        <taxon>Coemansia</taxon>
    </lineage>
</organism>
<dbReference type="Pfam" id="PF12937">
    <property type="entry name" value="F-box-like"/>
    <property type="match status" value="1"/>
</dbReference>
<dbReference type="InterPro" id="IPR036767">
    <property type="entry name" value="ApaG_sf"/>
</dbReference>
<dbReference type="EMBL" id="JANBUL010000263">
    <property type="protein sequence ID" value="KAJ2777867.1"/>
    <property type="molecule type" value="Genomic_DNA"/>
</dbReference>
<dbReference type="Proteomes" id="UP001140217">
    <property type="component" value="Unassembled WGS sequence"/>
</dbReference>
<dbReference type="SMART" id="SM00256">
    <property type="entry name" value="FBOX"/>
    <property type="match status" value="1"/>
</dbReference>
<dbReference type="PANTHER" id="PTHR47463">
    <property type="entry name" value="F-BOX PROTEIN SKIP16"/>
    <property type="match status" value="1"/>
</dbReference>
<dbReference type="AlphaFoldDB" id="A0A9W8HA80"/>
<evidence type="ECO:0000313" key="4">
    <source>
        <dbReference type="Proteomes" id="UP001140217"/>
    </source>
</evidence>
<keyword evidence="4" id="KW-1185">Reference proteome</keyword>
<accession>A0A9W8HA80</accession>
<gene>
    <name evidence="3" type="ORF">H4R18_004936</name>
</gene>
<evidence type="ECO:0008006" key="5">
    <source>
        <dbReference type="Google" id="ProtNLM"/>
    </source>
</evidence>
<dbReference type="Pfam" id="PF04379">
    <property type="entry name" value="DUF525"/>
    <property type="match status" value="1"/>
</dbReference>
<dbReference type="InterPro" id="IPR007474">
    <property type="entry name" value="ApaG_domain"/>
</dbReference>
<name>A0A9W8HA80_9FUNG</name>
<dbReference type="Gene3D" id="2.60.40.1470">
    <property type="entry name" value="ApaG domain"/>
    <property type="match status" value="1"/>
</dbReference>
<dbReference type="SUPFAM" id="SSF81383">
    <property type="entry name" value="F-box domain"/>
    <property type="match status" value="1"/>
</dbReference>
<dbReference type="Gene3D" id="1.20.1280.50">
    <property type="match status" value="1"/>
</dbReference>